<organism evidence="1 2">
    <name type="scientific">Funneliformis mosseae</name>
    <name type="common">Endomycorrhizal fungus</name>
    <name type="synonym">Glomus mosseae</name>
    <dbReference type="NCBI Taxonomy" id="27381"/>
    <lineage>
        <taxon>Eukaryota</taxon>
        <taxon>Fungi</taxon>
        <taxon>Fungi incertae sedis</taxon>
        <taxon>Mucoromycota</taxon>
        <taxon>Glomeromycotina</taxon>
        <taxon>Glomeromycetes</taxon>
        <taxon>Glomerales</taxon>
        <taxon>Glomeraceae</taxon>
        <taxon>Funneliformis</taxon>
    </lineage>
</organism>
<gene>
    <name evidence="1" type="ORF">FMOSSE_LOCUS1965</name>
</gene>
<dbReference type="Proteomes" id="UP000789375">
    <property type="component" value="Unassembled WGS sequence"/>
</dbReference>
<dbReference type="EMBL" id="CAJVPP010000238">
    <property type="protein sequence ID" value="CAG8459547.1"/>
    <property type="molecule type" value="Genomic_DNA"/>
</dbReference>
<protein>
    <submittedName>
        <fullName evidence="1">6950_t:CDS:1</fullName>
    </submittedName>
</protein>
<proteinExistence type="predicted"/>
<evidence type="ECO:0000313" key="1">
    <source>
        <dbReference type="EMBL" id="CAG8459547.1"/>
    </source>
</evidence>
<name>A0A9N8Z090_FUNMO</name>
<reference evidence="1" key="1">
    <citation type="submission" date="2021-06" db="EMBL/GenBank/DDBJ databases">
        <authorList>
            <person name="Kallberg Y."/>
            <person name="Tangrot J."/>
            <person name="Rosling A."/>
        </authorList>
    </citation>
    <scope>NUCLEOTIDE SEQUENCE</scope>
    <source>
        <strain evidence="1">87-6 pot B 2015</strain>
    </source>
</reference>
<evidence type="ECO:0000313" key="2">
    <source>
        <dbReference type="Proteomes" id="UP000789375"/>
    </source>
</evidence>
<dbReference type="AlphaFoldDB" id="A0A9N8Z090"/>
<comment type="caution">
    <text evidence="1">The sequence shown here is derived from an EMBL/GenBank/DDBJ whole genome shotgun (WGS) entry which is preliminary data.</text>
</comment>
<sequence length="89" mass="10411">MIQSAFKSLESFCSLSVDYDSIMKTLDIQMDKTLTVLQRCEYIETQFIRLASKTLPRLNTIENIKYNWFLSTGSYVTYVHISDMELIII</sequence>
<keyword evidence="2" id="KW-1185">Reference proteome</keyword>
<accession>A0A9N8Z090</accession>